<proteinExistence type="predicted"/>
<name>A0A7W6CRZ3_9HYPH</name>
<sequence>MQSNFKTSKQRAADPQETAIAVLAWLANEPDLFGRFLALTGVEPAQVRNAINDPGFLSGMMDFLMQHEPTALAFCQATGTPPEVLNAAWQHFSPAGLGSGEY</sequence>
<comment type="caution">
    <text evidence="1">The sequence shown here is derived from an EMBL/GenBank/DDBJ whole genome shotgun (WGS) entry which is preliminary data.</text>
</comment>
<protein>
    <recommendedName>
        <fullName evidence="3">DUF3572 family protein</fullName>
    </recommendedName>
</protein>
<evidence type="ECO:0000313" key="2">
    <source>
        <dbReference type="Proteomes" id="UP000582090"/>
    </source>
</evidence>
<organism evidence="1 2">
    <name type="scientific">Rhizobium metallidurans</name>
    <dbReference type="NCBI Taxonomy" id="1265931"/>
    <lineage>
        <taxon>Bacteria</taxon>
        <taxon>Pseudomonadati</taxon>
        <taxon>Pseudomonadota</taxon>
        <taxon>Alphaproteobacteria</taxon>
        <taxon>Hyphomicrobiales</taxon>
        <taxon>Rhizobiaceae</taxon>
        <taxon>Rhizobium/Agrobacterium group</taxon>
        <taxon>Rhizobium</taxon>
    </lineage>
</organism>
<keyword evidence="2" id="KW-1185">Reference proteome</keyword>
<accession>A0A7W6CRZ3</accession>
<dbReference type="Pfam" id="PF12096">
    <property type="entry name" value="DUF3572"/>
    <property type="match status" value="1"/>
</dbReference>
<evidence type="ECO:0000313" key="1">
    <source>
        <dbReference type="EMBL" id="MBB3964068.1"/>
    </source>
</evidence>
<dbReference type="Proteomes" id="UP000582090">
    <property type="component" value="Unassembled WGS sequence"/>
</dbReference>
<dbReference type="AlphaFoldDB" id="A0A7W6CRZ3"/>
<reference evidence="1 2" key="1">
    <citation type="submission" date="2020-08" db="EMBL/GenBank/DDBJ databases">
        <title>Genomic Encyclopedia of Type Strains, Phase IV (KMG-IV): sequencing the most valuable type-strain genomes for metagenomic binning, comparative biology and taxonomic classification.</title>
        <authorList>
            <person name="Goeker M."/>
        </authorList>
    </citation>
    <scope>NUCLEOTIDE SEQUENCE [LARGE SCALE GENOMIC DNA]</scope>
    <source>
        <strain evidence="1 2">DSM 26575</strain>
    </source>
</reference>
<dbReference type="InterPro" id="IPR021955">
    <property type="entry name" value="DUF3572"/>
</dbReference>
<dbReference type="EMBL" id="JACIDW010000003">
    <property type="protein sequence ID" value="MBB3964068.1"/>
    <property type="molecule type" value="Genomic_DNA"/>
</dbReference>
<evidence type="ECO:0008006" key="3">
    <source>
        <dbReference type="Google" id="ProtNLM"/>
    </source>
</evidence>
<dbReference type="RefSeq" id="WP_183899707.1">
    <property type="nucleotide sequence ID" value="NZ_JACIDW010000003.1"/>
</dbReference>
<gene>
    <name evidence="1" type="ORF">GGQ67_001707</name>
</gene>